<accession>A0A1G6ZJG8</accession>
<sequence length="96" mass="10470">MLWRLIPGETMHLISIDPPLGGGSVWPLNFTQLLLGPGNAHYKHGTPAITEKVPGSLFSPDPDVFALLQPAPAGKKYVDSFSRKQGYLKVGILQFE</sequence>
<dbReference type="AlphaFoldDB" id="A0A1G6ZJG8"/>
<dbReference type="Proteomes" id="UP000198757">
    <property type="component" value="Unassembled WGS sequence"/>
</dbReference>
<proteinExistence type="predicted"/>
<gene>
    <name evidence="1" type="ORF">SAMN04487894_11875</name>
</gene>
<protein>
    <submittedName>
        <fullName evidence="1">Uncharacterized protein</fullName>
    </submittedName>
</protein>
<dbReference type="EMBL" id="FMZO01000018">
    <property type="protein sequence ID" value="SDE02799.1"/>
    <property type="molecule type" value="Genomic_DNA"/>
</dbReference>
<evidence type="ECO:0000313" key="1">
    <source>
        <dbReference type="EMBL" id="SDE02799.1"/>
    </source>
</evidence>
<reference evidence="2" key="1">
    <citation type="submission" date="2016-10" db="EMBL/GenBank/DDBJ databases">
        <authorList>
            <person name="Varghese N."/>
            <person name="Submissions S."/>
        </authorList>
    </citation>
    <scope>NUCLEOTIDE SEQUENCE [LARGE SCALE GENOMIC DNA]</scope>
    <source>
        <strain evidence="2">DSM 25811 / CCM 8410 / LMG 26954 / E90</strain>
    </source>
</reference>
<organism evidence="1 2">
    <name type="scientific">Niabella drilacis (strain DSM 25811 / CCM 8410 / CCUG 62505 / LMG 26954 / E90)</name>
    <dbReference type="NCBI Taxonomy" id="1285928"/>
    <lineage>
        <taxon>Bacteria</taxon>
        <taxon>Pseudomonadati</taxon>
        <taxon>Bacteroidota</taxon>
        <taxon>Chitinophagia</taxon>
        <taxon>Chitinophagales</taxon>
        <taxon>Chitinophagaceae</taxon>
        <taxon>Niabella</taxon>
    </lineage>
</organism>
<evidence type="ECO:0000313" key="2">
    <source>
        <dbReference type="Proteomes" id="UP000198757"/>
    </source>
</evidence>
<keyword evidence="2" id="KW-1185">Reference proteome</keyword>
<dbReference type="STRING" id="1285928.SAMN04487894_11875"/>
<name>A0A1G6ZJG8_NIADE</name>